<sequence length="73" mass="8475">MKTNETDHHHDHPRFRERLFQAIVQPVPDGLALCEFECSKTECSMDEWRSCKRRLEALSPCSGRAALFRRGDA</sequence>
<dbReference type="EMBL" id="JBBUKT010000008">
    <property type="protein sequence ID" value="MEK7952722.1"/>
    <property type="molecule type" value="Genomic_DNA"/>
</dbReference>
<reference evidence="1 2" key="1">
    <citation type="submission" date="2024-04" db="EMBL/GenBank/DDBJ databases">
        <title>Luteolibacter sp. isolated from soil.</title>
        <authorList>
            <person name="An J."/>
        </authorList>
    </citation>
    <scope>NUCLEOTIDE SEQUENCE [LARGE SCALE GENOMIC DNA]</scope>
    <source>
        <strain evidence="1 2">Y139</strain>
    </source>
</reference>
<protein>
    <submittedName>
        <fullName evidence="1">Uncharacterized protein</fullName>
    </submittedName>
</protein>
<proteinExistence type="predicted"/>
<evidence type="ECO:0000313" key="1">
    <source>
        <dbReference type="EMBL" id="MEK7952722.1"/>
    </source>
</evidence>
<name>A0ABU9AY73_9BACT</name>
<organism evidence="1 2">
    <name type="scientific">Luteolibacter soli</name>
    <dbReference type="NCBI Taxonomy" id="3135280"/>
    <lineage>
        <taxon>Bacteria</taxon>
        <taxon>Pseudomonadati</taxon>
        <taxon>Verrucomicrobiota</taxon>
        <taxon>Verrucomicrobiia</taxon>
        <taxon>Verrucomicrobiales</taxon>
        <taxon>Verrucomicrobiaceae</taxon>
        <taxon>Luteolibacter</taxon>
    </lineage>
</organism>
<dbReference type="Proteomes" id="UP001371305">
    <property type="component" value="Unassembled WGS sequence"/>
</dbReference>
<evidence type="ECO:0000313" key="2">
    <source>
        <dbReference type="Proteomes" id="UP001371305"/>
    </source>
</evidence>
<accession>A0ABU9AY73</accession>
<comment type="caution">
    <text evidence="1">The sequence shown here is derived from an EMBL/GenBank/DDBJ whole genome shotgun (WGS) entry which is preliminary data.</text>
</comment>
<gene>
    <name evidence="1" type="ORF">WKV53_19565</name>
</gene>
<dbReference type="RefSeq" id="WP_341406478.1">
    <property type="nucleotide sequence ID" value="NZ_JBBUKT010000008.1"/>
</dbReference>
<keyword evidence="2" id="KW-1185">Reference proteome</keyword>